<dbReference type="CDD" id="cd07377">
    <property type="entry name" value="WHTH_GntR"/>
    <property type="match status" value="1"/>
</dbReference>
<evidence type="ECO:0000256" key="1">
    <source>
        <dbReference type="ARBA" id="ARBA00023015"/>
    </source>
</evidence>
<dbReference type="OrthoDB" id="7620579at2"/>
<gene>
    <name evidence="5" type="primary">rspR_4</name>
    <name evidence="5" type="ORF">PAA8504_03892</name>
</gene>
<dbReference type="SUPFAM" id="SSF48008">
    <property type="entry name" value="GntR ligand-binding domain-like"/>
    <property type="match status" value="1"/>
</dbReference>
<dbReference type="Gene3D" id="1.10.10.10">
    <property type="entry name" value="Winged helix-like DNA-binding domain superfamily/Winged helix DNA-binding domain"/>
    <property type="match status" value="1"/>
</dbReference>
<dbReference type="InterPro" id="IPR011711">
    <property type="entry name" value="GntR_C"/>
</dbReference>
<dbReference type="GO" id="GO:0003700">
    <property type="term" value="F:DNA-binding transcription factor activity"/>
    <property type="evidence" value="ECO:0007669"/>
    <property type="project" value="InterPro"/>
</dbReference>
<dbReference type="AlphaFoldDB" id="A0A2R8C156"/>
<keyword evidence="2" id="KW-0238">DNA-binding</keyword>
<dbReference type="PANTHER" id="PTHR43537">
    <property type="entry name" value="TRANSCRIPTIONAL REGULATOR, GNTR FAMILY"/>
    <property type="match status" value="1"/>
</dbReference>
<dbReference type="SUPFAM" id="SSF46785">
    <property type="entry name" value="Winged helix' DNA-binding domain"/>
    <property type="match status" value="1"/>
</dbReference>
<dbReference type="SMART" id="SM00345">
    <property type="entry name" value="HTH_GNTR"/>
    <property type="match status" value="1"/>
</dbReference>
<dbReference type="SMART" id="SM00895">
    <property type="entry name" value="FCD"/>
    <property type="match status" value="1"/>
</dbReference>
<dbReference type="Gene3D" id="1.20.120.530">
    <property type="entry name" value="GntR ligand-binding domain-like"/>
    <property type="match status" value="1"/>
</dbReference>
<evidence type="ECO:0000259" key="4">
    <source>
        <dbReference type="PROSITE" id="PS50949"/>
    </source>
</evidence>
<evidence type="ECO:0000256" key="3">
    <source>
        <dbReference type="ARBA" id="ARBA00023163"/>
    </source>
</evidence>
<dbReference type="InterPro" id="IPR036390">
    <property type="entry name" value="WH_DNA-bd_sf"/>
</dbReference>
<dbReference type="RefSeq" id="WP_108895753.1">
    <property type="nucleotide sequence ID" value="NZ_ONZF01000013.1"/>
</dbReference>
<evidence type="ECO:0000313" key="5">
    <source>
        <dbReference type="EMBL" id="SPJ26036.1"/>
    </source>
</evidence>
<dbReference type="InterPro" id="IPR036388">
    <property type="entry name" value="WH-like_DNA-bd_sf"/>
</dbReference>
<protein>
    <submittedName>
        <fullName evidence="5">HTH-type transcriptional repressor RspR</fullName>
    </submittedName>
</protein>
<sequence length="228" mass="25716">MAKTSGMTHAQTVRLALEDDIFAGKLAPGASLDEEALARRFSVSRTPVREAMLQLIQSGLVEKRPRQGAIVAQIDLSDMIRLFEVMSELEGICAKLAARRMTPQERTALRKLHEASVAAYESGRHDEYYHLSRKFHLMVIEGTHNHELIETTNRLGIKLVPYRRFQLSYPGRSENNLRDHEKIMEAICAGEYEHAADLFRKHTNVQGDVLAEYIALGHQEPAKIKSVG</sequence>
<evidence type="ECO:0000256" key="2">
    <source>
        <dbReference type="ARBA" id="ARBA00023125"/>
    </source>
</evidence>
<accession>A0A2R8C156</accession>
<evidence type="ECO:0000313" key="6">
    <source>
        <dbReference type="Proteomes" id="UP000244912"/>
    </source>
</evidence>
<keyword evidence="1" id="KW-0805">Transcription regulation</keyword>
<organism evidence="5 6">
    <name type="scientific">Palleronia abyssalis</name>
    <dbReference type="NCBI Taxonomy" id="1501240"/>
    <lineage>
        <taxon>Bacteria</taxon>
        <taxon>Pseudomonadati</taxon>
        <taxon>Pseudomonadota</taxon>
        <taxon>Alphaproteobacteria</taxon>
        <taxon>Rhodobacterales</taxon>
        <taxon>Roseobacteraceae</taxon>
        <taxon>Palleronia</taxon>
    </lineage>
</organism>
<keyword evidence="3" id="KW-0804">Transcription</keyword>
<dbReference type="PROSITE" id="PS50949">
    <property type="entry name" value="HTH_GNTR"/>
    <property type="match status" value="1"/>
</dbReference>
<keyword evidence="6" id="KW-1185">Reference proteome</keyword>
<feature type="domain" description="HTH gntR-type" evidence="4">
    <location>
        <begin position="7"/>
        <end position="74"/>
    </location>
</feature>
<reference evidence="5 6" key="1">
    <citation type="submission" date="2018-03" db="EMBL/GenBank/DDBJ databases">
        <authorList>
            <person name="Keele B.F."/>
        </authorList>
    </citation>
    <scope>NUCLEOTIDE SEQUENCE [LARGE SCALE GENOMIC DNA]</scope>
    <source>
        <strain evidence="5 6">CECT 8504</strain>
    </source>
</reference>
<name>A0A2R8C156_9RHOB</name>
<dbReference type="InterPro" id="IPR008920">
    <property type="entry name" value="TF_FadR/GntR_C"/>
</dbReference>
<dbReference type="Pfam" id="PF00392">
    <property type="entry name" value="GntR"/>
    <property type="match status" value="1"/>
</dbReference>
<proteinExistence type="predicted"/>
<dbReference type="PANTHER" id="PTHR43537:SF49">
    <property type="entry name" value="TRANSCRIPTIONAL REGULATORY PROTEIN"/>
    <property type="match status" value="1"/>
</dbReference>
<dbReference type="EMBL" id="ONZF01000013">
    <property type="protein sequence ID" value="SPJ26036.1"/>
    <property type="molecule type" value="Genomic_DNA"/>
</dbReference>
<dbReference type="InterPro" id="IPR000524">
    <property type="entry name" value="Tscrpt_reg_HTH_GntR"/>
</dbReference>
<dbReference type="PRINTS" id="PR00035">
    <property type="entry name" value="HTHGNTR"/>
</dbReference>
<dbReference type="GO" id="GO:0003677">
    <property type="term" value="F:DNA binding"/>
    <property type="evidence" value="ECO:0007669"/>
    <property type="project" value="UniProtKB-KW"/>
</dbReference>
<dbReference type="Pfam" id="PF07729">
    <property type="entry name" value="FCD"/>
    <property type="match status" value="1"/>
</dbReference>
<dbReference type="Proteomes" id="UP000244912">
    <property type="component" value="Unassembled WGS sequence"/>
</dbReference>